<gene>
    <name evidence="6" type="ORF">HJO_15768</name>
</gene>
<feature type="domain" description="HTH tetR-type" evidence="5">
    <location>
        <begin position="10"/>
        <end position="70"/>
    </location>
</feature>
<dbReference type="InterPro" id="IPR009057">
    <property type="entry name" value="Homeodomain-like_sf"/>
</dbReference>
<dbReference type="STRING" id="1280950.HJO_15768"/>
<dbReference type="OrthoDB" id="8478851at2"/>
<keyword evidence="1" id="KW-0805">Transcription regulation</keyword>
<dbReference type="InterPro" id="IPR050109">
    <property type="entry name" value="HTH-type_TetR-like_transc_reg"/>
</dbReference>
<dbReference type="EMBL" id="ARYK01000010">
    <property type="protein sequence ID" value="KCZ88334.1"/>
    <property type="molecule type" value="Genomic_DNA"/>
</dbReference>
<comment type="caution">
    <text evidence="6">The sequence shown here is derived from an EMBL/GenBank/DDBJ whole genome shotgun (WGS) entry which is preliminary data.</text>
</comment>
<keyword evidence="7" id="KW-1185">Reference proteome</keyword>
<dbReference type="eggNOG" id="COG1309">
    <property type="taxonomic scope" value="Bacteria"/>
</dbReference>
<dbReference type="InterPro" id="IPR001647">
    <property type="entry name" value="HTH_TetR"/>
</dbReference>
<reference evidence="6 7" key="1">
    <citation type="journal article" date="2014" name="Antonie Van Leeuwenhoek">
        <title>Hyphomonas beringensis sp. nov. and Hyphomonas chukchiensis sp. nov., isolated from surface seawater of the Bering Sea and Chukchi Sea.</title>
        <authorList>
            <person name="Li C."/>
            <person name="Lai Q."/>
            <person name="Li G."/>
            <person name="Dong C."/>
            <person name="Wang J."/>
            <person name="Liao Y."/>
            <person name="Shao Z."/>
        </authorList>
    </citation>
    <scope>NUCLEOTIDE SEQUENCE [LARGE SCALE GENOMIC DNA]</scope>
    <source>
        <strain evidence="6 7">MHS-2</strain>
    </source>
</reference>
<evidence type="ECO:0000256" key="3">
    <source>
        <dbReference type="ARBA" id="ARBA00023163"/>
    </source>
</evidence>
<dbReference type="PRINTS" id="PR00455">
    <property type="entry name" value="HTHTETR"/>
</dbReference>
<dbReference type="AlphaFoldDB" id="A0A059FCI5"/>
<evidence type="ECO:0000256" key="1">
    <source>
        <dbReference type="ARBA" id="ARBA00023015"/>
    </source>
</evidence>
<dbReference type="Gene3D" id="1.10.357.10">
    <property type="entry name" value="Tetracycline Repressor, domain 2"/>
    <property type="match status" value="1"/>
</dbReference>
<dbReference type="InterPro" id="IPR023772">
    <property type="entry name" value="DNA-bd_HTH_TetR-type_CS"/>
</dbReference>
<dbReference type="Proteomes" id="UP000025171">
    <property type="component" value="Unassembled WGS sequence"/>
</dbReference>
<dbReference type="Pfam" id="PF21351">
    <property type="entry name" value="TetR_C_41"/>
    <property type="match status" value="1"/>
</dbReference>
<dbReference type="PATRIC" id="fig|1280950.3.peg.3166"/>
<organism evidence="6 7">
    <name type="scientific">Hyphomonas johnsonii MHS-2</name>
    <dbReference type="NCBI Taxonomy" id="1280950"/>
    <lineage>
        <taxon>Bacteria</taxon>
        <taxon>Pseudomonadati</taxon>
        <taxon>Pseudomonadota</taxon>
        <taxon>Alphaproteobacteria</taxon>
        <taxon>Hyphomonadales</taxon>
        <taxon>Hyphomonadaceae</taxon>
        <taxon>Hyphomonas</taxon>
    </lineage>
</organism>
<dbReference type="GO" id="GO:0000976">
    <property type="term" value="F:transcription cis-regulatory region binding"/>
    <property type="evidence" value="ECO:0007669"/>
    <property type="project" value="TreeGrafter"/>
</dbReference>
<sequence length="196" mass="21652">MAKRTQEQAEETRRAIIAAARHLFATEGYAATSIAKIVADAGATKGALFHHFASKESLFLEVWNTIQLEMDAETRAAAEAGRSPSDPYAAFLAGTRVYFKWASKEEYQRIALVDGRAVMGLERWQERDDRLGRSNVEGGVRHLARKGLIKERNVVALSIMLLNALNGAGFALTRNDPGITADSLFEAFEELLRGLR</sequence>
<dbReference type="InterPro" id="IPR049484">
    <property type="entry name" value="Rv0078-like_C"/>
</dbReference>
<dbReference type="PROSITE" id="PS01081">
    <property type="entry name" value="HTH_TETR_1"/>
    <property type="match status" value="1"/>
</dbReference>
<evidence type="ECO:0000256" key="4">
    <source>
        <dbReference type="PROSITE-ProRule" id="PRU00335"/>
    </source>
</evidence>
<dbReference type="PANTHER" id="PTHR30055:SF234">
    <property type="entry name" value="HTH-TYPE TRANSCRIPTIONAL REGULATOR BETI"/>
    <property type="match status" value="1"/>
</dbReference>
<evidence type="ECO:0000313" key="6">
    <source>
        <dbReference type="EMBL" id="KCZ88334.1"/>
    </source>
</evidence>
<dbReference type="PROSITE" id="PS50977">
    <property type="entry name" value="HTH_TETR_2"/>
    <property type="match status" value="1"/>
</dbReference>
<proteinExistence type="predicted"/>
<evidence type="ECO:0000259" key="5">
    <source>
        <dbReference type="PROSITE" id="PS50977"/>
    </source>
</evidence>
<evidence type="ECO:0000313" key="7">
    <source>
        <dbReference type="Proteomes" id="UP000025171"/>
    </source>
</evidence>
<protein>
    <submittedName>
        <fullName evidence="6">TetR family transcriptional regulator</fullName>
    </submittedName>
</protein>
<keyword evidence="3" id="KW-0804">Transcription</keyword>
<dbReference type="PANTHER" id="PTHR30055">
    <property type="entry name" value="HTH-TYPE TRANSCRIPTIONAL REGULATOR RUTR"/>
    <property type="match status" value="1"/>
</dbReference>
<evidence type="ECO:0000256" key="2">
    <source>
        <dbReference type="ARBA" id="ARBA00023125"/>
    </source>
</evidence>
<dbReference type="RefSeq" id="WP_051618706.1">
    <property type="nucleotide sequence ID" value="NZ_ARYK01000010.1"/>
</dbReference>
<name>A0A059FCI5_9PROT</name>
<dbReference type="Pfam" id="PF00440">
    <property type="entry name" value="TetR_N"/>
    <property type="match status" value="1"/>
</dbReference>
<feature type="DNA-binding region" description="H-T-H motif" evidence="4">
    <location>
        <begin position="33"/>
        <end position="52"/>
    </location>
</feature>
<keyword evidence="2 4" id="KW-0238">DNA-binding</keyword>
<accession>A0A059FCI5</accession>
<dbReference type="GO" id="GO:0003700">
    <property type="term" value="F:DNA-binding transcription factor activity"/>
    <property type="evidence" value="ECO:0007669"/>
    <property type="project" value="TreeGrafter"/>
</dbReference>
<dbReference type="SUPFAM" id="SSF46689">
    <property type="entry name" value="Homeodomain-like"/>
    <property type="match status" value="1"/>
</dbReference>